<sequence>MKKKKKSKLKLKRRNRVLLLVLISHLVLTPIMTLVSFFILGGVHISAAALDYEILSNMKSSNNSGTTIEDSWSADGSSQKVDFNLSGDPLNGTPIITGKTKSAVLAIPPELTNQVLPDEPAQIKTNASLQVVDVALLEETILASDQLIQLISSIAAGSLGSLTYIQFDAIEIQQKIDQLNHDLLFNQLIFSTMPILSADGSFIQVDLHESLNSVMRERLDAILLDIAECTERLHAKGTNMLGNIVAKNINTVLDPAKTQLITAITAARTLLQTNTGGAEEIARFSVLGATEVTIPTIVTAPQHLAQNLAANFVGTVIQVDVIDIEAIRQGQGISTIYYQGDAPKMGSFTFSYRDEQGLEIAPSETVELVVGEPYHFTPKEIDGYTVKEIPTNATGIVTEEEQKITFIYEKNPVKAADVTVRYQDTDGNEISDVITLKGFLGNDYVAEQKEVSGYTFKEVIGHQTGPFTELAQEIIFVYEKNPIKAADVTVRYQDTDGNEINDVITLTGLLGSNYVAEQKEVLGYTFKEVIGHQTGPFTELAQEIIFVYEKNPVKADVETVHYQDTASKDISDTMTLTGSLGSDYVAEQNESQPKGEQPVLPYTGEQAELPIWVTLVMLCLGSTLLISKKFPKKS</sequence>
<dbReference type="Pfam" id="PF06458">
    <property type="entry name" value="MucBP"/>
    <property type="match status" value="4"/>
</dbReference>
<dbReference type="InterPro" id="IPR046762">
    <property type="entry name" value="pAdhesive_17"/>
</dbReference>
<organism evidence="4 5">
    <name type="scientific">Isobaculum melis</name>
    <dbReference type="NCBI Taxonomy" id="142588"/>
    <lineage>
        <taxon>Bacteria</taxon>
        <taxon>Bacillati</taxon>
        <taxon>Bacillota</taxon>
        <taxon>Bacilli</taxon>
        <taxon>Lactobacillales</taxon>
        <taxon>Carnobacteriaceae</taxon>
        <taxon>Isobaculum</taxon>
    </lineage>
</organism>
<dbReference type="RefSeq" id="WP_177165631.1">
    <property type="nucleotide sequence ID" value="NZ_FOHA01000001.1"/>
</dbReference>
<dbReference type="AlphaFoldDB" id="A0A1H9Q153"/>
<feature type="domain" description="MucBP" evidence="2">
    <location>
        <begin position="559"/>
        <end position="591"/>
    </location>
</feature>
<evidence type="ECO:0000313" key="5">
    <source>
        <dbReference type="Proteomes" id="UP000198948"/>
    </source>
</evidence>
<feature type="domain" description="Putative adhesive" evidence="3">
    <location>
        <begin position="47"/>
        <end position="338"/>
    </location>
</feature>
<dbReference type="InterPro" id="IPR009459">
    <property type="entry name" value="MucBP_dom"/>
</dbReference>
<feature type="domain" description="MucBP" evidence="2">
    <location>
        <begin position="349"/>
        <end position="409"/>
    </location>
</feature>
<gene>
    <name evidence="4" type="ORF">SAMN04488559_101265</name>
</gene>
<reference evidence="4 5" key="1">
    <citation type="submission" date="2016-10" db="EMBL/GenBank/DDBJ databases">
        <authorList>
            <person name="de Groot N.N."/>
        </authorList>
    </citation>
    <scope>NUCLEOTIDE SEQUENCE [LARGE SCALE GENOMIC DNA]</scope>
    <source>
        <strain evidence="4 5">DSM 13760</strain>
    </source>
</reference>
<dbReference type="STRING" id="142588.SAMN04488559_101265"/>
<feature type="domain" description="MucBP" evidence="2">
    <location>
        <begin position="417"/>
        <end position="479"/>
    </location>
</feature>
<feature type="domain" description="MucBP" evidence="2">
    <location>
        <begin position="487"/>
        <end position="549"/>
    </location>
</feature>
<evidence type="ECO:0000259" key="2">
    <source>
        <dbReference type="Pfam" id="PF06458"/>
    </source>
</evidence>
<dbReference type="Proteomes" id="UP000198948">
    <property type="component" value="Unassembled WGS sequence"/>
</dbReference>
<evidence type="ECO:0000313" key="4">
    <source>
        <dbReference type="EMBL" id="SER53795.1"/>
    </source>
</evidence>
<proteinExistence type="predicted"/>
<keyword evidence="5" id="KW-1185">Reference proteome</keyword>
<dbReference type="EMBL" id="FOHA01000001">
    <property type="protein sequence ID" value="SER53795.1"/>
    <property type="molecule type" value="Genomic_DNA"/>
</dbReference>
<accession>A0A1H9Q153</accession>
<dbReference type="Gene3D" id="3.10.20.320">
    <property type="entry name" value="Putative peptidoglycan bound protein (lpxtg motif)"/>
    <property type="match status" value="3"/>
</dbReference>
<protein>
    <submittedName>
        <fullName evidence="4">MucBP domain-containing protein</fullName>
    </submittedName>
</protein>
<dbReference type="Pfam" id="PF20609">
    <property type="entry name" value="pAdhesive_17"/>
    <property type="match status" value="1"/>
</dbReference>
<keyword evidence="1" id="KW-0677">Repeat</keyword>
<name>A0A1H9Q153_9LACT</name>
<evidence type="ECO:0000259" key="3">
    <source>
        <dbReference type="Pfam" id="PF20609"/>
    </source>
</evidence>
<evidence type="ECO:0000256" key="1">
    <source>
        <dbReference type="ARBA" id="ARBA00022737"/>
    </source>
</evidence>